<dbReference type="Pfam" id="PF00106">
    <property type="entry name" value="adh_short"/>
    <property type="match status" value="1"/>
</dbReference>
<comment type="similarity">
    <text evidence="1">Belongs to the short-chain dehydrogenases/reductases (SDR) family.</text>
</comment>
<dbReference type="PANTHER" id="PTHR43180">
    <property type="entry name" value="3-OXOACYL-(ACYL-CARRIER-PROTEIN) REDUCTASE (AFU_ORTHOLOGUE AFUA_6G11210)"/>
    <property type="match status" value="1"/>
</dbReference>
<dbReference type="GO" id="GO:0016491">
    <property type="term" value="F:oxidoreductase activity"/>
    <property type="evidence" value="ECO:0007669"/>
    <property type="project" value="UniProtKB-KW"/>
</dbReference>
<protein>
    <submittedName>
        <fullName evidence="3">NAD(P)-dependent dehydrogenase, short-chain alcohol dehydrogenase family</fullName>
    </submittedName>
</protein>
<evidence type="ECO:0000313" key="3">
    <source>
        <dbReference type="EMBL" id="SFR89955.1"/>
    </source>
</evidence>
<keyword evidence="4" id="KW-1185">Reference proteome</keyword>
<evidence type="ECO:0000313" key="4">
    <source>
        <dbReference type="Proteomes" id="UP000198824"/>
    </source>
</evidence>
<reference evidence="3 4" key="1">
    <citation type="submission" date="2016-10" db="EMBL/GenBank/DDBJ databases">
        <authorList>
            <person name="de Groot N.N."/>
        </authorList>
    </citation>
    <scope>NUCLEOTIDE SEQUENCE [LARGE SCALE GENOMIC DNA]</scope>
    <source>
        <strain evidence="3 4">S5-249</strain>
    </source>
</reference>
<dbReference type="InterPro" id="IPR036291">
    <property type="entry name" value="NAD(P)-bd_dom_sf"/>
</dbReference>
<gene>
    <name evidence="3" type="ORF">SAMN05192580_1677</name>
</gene>
<dbReference type="Gene3D" id="3.40.50.720">
    <property type="entry name" value="NAD(P)-binding Rossmann-like Domain"/>
    <property type="match status" value="1"/>
</dbReference>
<dbReference type="AlphaFoldDB" id="A0A1I6KFC8"/>
<dbReference type="Pfam" id="PF13561">
    <property type="entry name" value="adh_short_C2"/>
    <property type="match status" value="1"/>
</dbReference>
<dbReference type="PRINTS" id="PR00081">
    <property type="entry name" value="GDHRDH"/>
</dbReference>
<proteinExistence type="inferred from homology"/>
<dbReference type="InterPro" id="IPR002347">
    <property type="entry name" value="SDR_fam"/>
</dbReference>
<dbReference type="RefSeq" id="WP_165611241.1">
    <property type="nucleotide sequence ID" value="NZ_FOZG01000001.1"/>
</dbReference>
<organism evidence="3 4">
    <name type="scientific">Sphingomonas jatrophae</name>
    <dbReference type="NCBI Taxonomy" id="1166337"/>
    <lineage>
        <taxon>Bacteria</taxon>
        <taxon>Pseudomonadati</taxon>
        <taxon>Pseudomonadota</taxon>
        <taxon>Alphaproteobacteria</taxon>
        <taxon>Sphingomonadales</taxon>
        <taxon>Sphingomonadaceae</taxon>
        <taxon>Sphingomonas</taxon>
    </lineage>
</organism>
<evidence type="ECO:0000256" key="1">
    <source>
        <dbReference type="ARBA" id="ARBA00006484"/>
    </source>
</evidence>
<sequence length="273" mass="29144">MSDPWSYAGKRCIVVGCYSGIGEATARELVRLGAEVHGLDLKESPVALASFTPCDLRDTAQIDAALDGIEGHVDTLFYCAGLPQTFPAIEILQVNFLSARYLVERLRPKLRQGSAIAIIASTAGNGYPERMPLIREAIATPDYEAGLAWGRQHLDGQGDPYMFAKEIVIVWGLLQAQTLIKQGIRLNLLSPGPTISGMTKDFEAVSSAAMIDVFTAPIDRRAAAAEQAYPLIFLNSDAASYVNGLNLVADGGFTSGVMLGTIDVPALLTQVTG</sequence>
<keyword evidence="2" id="KW-0560">Oxidoreductase</keyword>
<dbReference type="EMBL" id="FOZG01000001">
    <property type="protein sequence ID" value="SFR89955.1"/>
    <property type="molecule type" value="Genomic_DNA"/>
</dbReference>
<accession>A0A1I6KFC8</accession>
<dbReference type="Proteomes" id="UP000198824">
    <property type="component" value="Unassembled WGS sequence"/>
</dbReference>
<dbReference type="SUPFAM" id="SSF51735">
    <property type="entry name" value="NAD(P)-binding Rossmann-fold domains"/>
    <property type="match status" value="1"/>
</dbReference>
<name>A0A1I6KFC8_9SPHN</name>
<evidence type="ECO:0000256" key="2">
    <source>
        <dbReference type="ARBA" id="ARBA00023002"/>
    </source>
</evidence>
<dbReference type="NCBIfam" id="NF009092">
    <property type="entry name" value="PRK12428.1"/>
    <property type="match status" value="1"/>
</dbReference>
<dbReference type="STRING" id="1166337.SAMN05192580_1677"/>
<dbReference type="PANTHER" id="PTHR43180:SF66">
    <property type="entry name" value="SHORT-CHAIN DEHYDROGENASE_REDUCTASE FAMILY PROTEIN"/>
    <property type="match status" value="1"/>
</dbReference>